<dbReference type="EMBL" id="UINC01006768">
    <property type="protein sequence ID" value="SVA29523.1"/>
    <property type="molecule type" value="Genomic_DNA"/>
</dbReference>
<dbReference type="CDD" id="cd01283">
    <property type="entry name" value="cytidine_deaminase"/>
    <property type="match status" value="1"/>
</dbReference>
<organism evidence="11">
    <name type="scientific">marine metagenome</name>
    <dbReference type="NCBI Taxonomy" id="408172"/>
    <lineage>
        <taxon>unclassified sequences</taxon>
        <taxon>metagenomes</taxon>
        <taxon>ecological metagenomes</taxon>
    </lineage>
</organism>
<dbReference type="InterPro" id="IPR016192">
    <property type="entry name" value="APOBEC/CMP_deaminase_Zn-bd"/>
</dbReference>
<evidence type="ECO:0000256" key="1">
    <source>
        <dbReference type="ARBA" id="ARBA00001947"/>
    </source>
</evidence>
<evidence type="ECO:0000256" key="2">
    <source>
        <dbReference type="ARBA" id="ARBA00003949"/>
    </source>
</evidence>
<dbReference type="GO" id="GO:0042802">
    <property type="term" value="F:identical protein binding"/>
    <property type="evidence" value="ECO:0007669"/>
    <property type="project" value="UniProtKB-ARBA"/>
</dbReference>
<evidence type="ECO:0000256" key="5">
    <source>
        <dbReference type="ARBA" id="ARBA00022723"/>
    </source>
</evidence>
<dbReference type="GO" id="GO:0008270">
    <property type="term" value="F:zinc ion binding"/>
    <property type="evidence" value="ECO:0007669"/>
    <property type="project" value="InterPro"/>
</dbReference>
<dbReference type="GO" id="GO:0072527">
    <property type="term" value="P:pyrimidine-containing compound metabolic process"/>
    <property type="evidence" value="ECO:0007669"/>
    <property type="project" value="UniProtKB-ARBA"/>
</dbReference>
<gene>
    <name evidence="11" type="ORF">METZ01_LOCUS82377</name>
</gene>
<comment type="catalytic activity">
    <reaction evidence="9">
        <text>cytidine + H2O + H(+) = uridine + NH4(+)</text>
        <dbReference type="Rhea" id="RHEA:16069"/>
        <dbReference type="ChEBI" id="CHEBI:15377"/>
        <dbReference type="ChEBI" id="CHEBI:15378"/>
        <dbReference type="ChEBI" id="CHEBI:16704"/>
        <dbReference type="ChEBI" id="CHEBI:17562"/>
        <dbReference type="ChEBI" id="CHEBI:28938"/>
        <dbReference type="EC" id="3.5.4.5"/>
    </reaction>
</comment>
<proteinExistence type="inferred from homology"/>
<reference evidence="11" key="1">
    <citation type="submission" date="2018-05" db="EMBL/GenBank/DDBJ databases">
        <authorList>
            <person name="Lanie J.A."/>
            <person name="Ng W.-L."/>
            <person name="Kazmierczak K.M."/>
            <person name="Andrzejewski T.M."/>
            <person name="Davidsen T.M."/>
            <person name="Wayne K.J."/>
            <person name="Tettelin H."/>
            <person name="Glass J.I."/>
            <person name="Rusch D."/>
            <person name="Podicherti R."/>
            <person name="Tsui H.-C.T."/>
            <person name="Winkler M.E."/>
        </authorList>
    </citation>
    <scope>NUCLEOTIDE SEQUENCE</scope>
</reference>
<dbReference type="GO" id="GO:0005829">
    <property type="term" value="C:cytosol"/>
    <property type="evidence" value="ECO:0007669"/>
    <property type="project" value="TreeGrafter"/>
</dbReference>
<dbReference type="InterPro" id="IPR006262">
    <property type="entry name" value="Cyt_deam_tetra"/>
</dbReference>
<dbReference type="Gene3D" id="3.40.140.10">
    <property type="entry name" value="Cytidine Deaminase, domain 2"/>
    <property type="match status" value="1"/>
</dbReference>
<dbReference type="PROSITE" id="PS51747">
    <property type="entry name" value="CYT_DCMP_DEAMINASES_2"/>
    <property type="match status" value="1"/>
</dbReference>
<dbReference type="PROSITE" id="PS00903">
    <property type="entry name" value="CYT_DCMP_DEAMINASES_1"/>
    <property type="match status" value="1"/>
</dbReference>
<dbReference type="InterPro" id="IPR016193">
    <property type="entry name" value="Cytidine_deaminase-like"/>
</dbReference>
<name>A0A381URS0_9ZZZZ</name>
<dbReference type="SUPFAM" id="SSF53927">
    <property type="entry name" value="Cytidine deaminase-like"/>
    <property type="match status" value="1"/>
</dbReference>
<evidence type="ECO:0000256" key="9">
    <source>
        <dbReference type="ARBA" id="ARBA00049558"/>
    </source>
</evidence>
<evidence type="ECO:0000256" key="7">
    <source>
        <dbReference type="ARBA" id="ARBA00022833"/>
    </source>
</evidence>
<keyword evidence="5" id="KW-0479">Metal-binding</keyword>
<dbReference type="GO" id="GO:0004126">
    <property type="term" value="F:cytidine deaminase activity"/>
    <property type="evidence" value="ECO:0007669"/>
    <property type="project" value="UniProtKB-EC"/>
</dbReference>
<dbReference type="EC" id="3.5.4.5" evidence="4"/>
<dbReference type="Pfam" id="PF00383">
    <property type="entry name" value="dCMP_cyt_deam_1"/>
    <property type="match status" value="1"/>
</dbReference>
<dbReference type="NCBIfam" id="TIGR01354">
    <property type="entry name" value="cyt_deam_tetra"/>
    <property type="match status" value="1"/>
</dbReference>
<dbReference type="PANTHER" id="PTHR11644:SF2">
    <property type="entry name" value="CYTIDINE DEAMINASE"/>
    <property type="match status" value="1"/>
</dbReference>
<feature type="domain" description="CMP/dCMP-type deaminase" evidence="10">
    <location>
        <begin position="1"/>
        <end position="113"/>
    </location>
</feature>
<comment type="cofactor">
    <cofactor evidence="1">
        <name>Zn(2+)</name>
        <dbReference type="ChEBI" id="CHEBI:29105"/>
    </cofactor>
</comment>
<dbReference type="AlphaFoldDB" id="A0A381URS0"/>
<evidence type="ECO:0000256" key="3">
    <source>
        <dbReference type="ARBA" id="ARBA00006576"/>
    </source>
</evidence>
<keyword evidence="6" id="KW-0378">Hydrolase</keyword>
<comment type="similarity">
    <text evidence="3">Belongs to the cytidine and deoxycytidylate deaminase family.</text>
</comment>
<evidence type="ECO:0000256" key="8">
    <source>
        <dbReference type="ARBA" id="ARBA00032005"/>
    </source>
</evidence>
<evidence type="ECO:0000256" key="6">
    <source>
        <dbReference type="ARBA" id="ARBA00022801"/>
    </source>
</evidence>
<dbReference type="PANTHER" id="PTHR11644">
    <property type="entry name" value="CYTIDINE DEAMINASE"/>
    <property type="match status" value="1"/>
</dbReference>
<accession>A0A381URS0</accession>
<sequence length="116" mass="12527">MRKRARAPYSNYTVGAAVEIANGNIIGGCNVENASYPLSNCAEQSALFTAISEDQTEIKALAVATENGGFPCGACRQVIWELCGDIPIYICDKDNLIIETTSKVLLPNPFDVRKLT</sequence>
<comment type="function">
    <text evidence="2">This enzyme scavenges exogenous and endogenous cytidine and 2'-deoxycytidine for UMP synthesis.</text>
</comment>
<dbReference type="InterPro" id="IPR050202">
    <property type="entry name" value="Cyt/Deoxycyt_deaminase"/>
</dbReference>
<dbReference type="InterPro" id="IPR002125">
    <property type="entry name" value="CMP_dCMP_dom"/>
</dbReference>
<dbReference type="NCBIfam" id="NF004064">
    <property type="entry name" value="PRK05578.1"/>
    <property type="match status" value="1"/>
</dbReference>
<evidence type="ECO:0000313" key="11">
    <source>
        <dbReference type="EMBL" id="SVA29523.1"/>
    </source>
</evidence>
<dbReference type="GO" id="GO:0055086">
    <property type="term" value="P:nucleobase-containing small molecule metabolic process"/>
    <property type="evidence" value="ECO:0007669"/>
    <property type="project" value="UniProtKB-ARBA"/>
</dbReference>
<keyword evidence="7" id="KW-0862">Zinc</keyword>
<evidence type="ECO:0000256" key="4">
    <source>
        <dbReference type="ARBA" id="ARBA00012783"/>
    </source>
</evidence>
<protein>
    <recommendedName>
        <fullName evidence="4">cytidine deaminase</fullName>
        <ecNumber evidence="4">3.5.4.5</ecNumber>
    </recommendedName>
    <alternativeName>
        <fullName evidence="8">Cytidine aminohydrolase</fullName>
    </alternativeName>
</protein>
<evidence type="ECO:0000259" key="10">
    <source>
        <dbReference type="PROSITE" id="PS51747"/>
    </source>
</evidence>